<feature type="binding site" evidence="5">
    <location>
        <position position="347"/>
    </location>
    <ligand>
        <name>S-adenosyl-L-methionine</name>
        <dbReference type="ChEBI" id="CHEBI:59789"/>
    </ligand>
</feature>
<dbReference type="InterPro" id="IPR006027">
    <property type="entry name" value="NusB_RsmB_TIM44"/>
</dbReference>
<dbReference type="PANTHER" id="PTHR22807:SF61">
    <property type="entry name" value="NOL1_NOP2_SUN FAMILY PROTEIN _ ANTITERMINATION NUSB DOMAIN-CONTAINING PROTEIN"/>
    <property type="match status" value="1"/>
</dbReference>
<keyword evidence="2 5" id="KW-0808">Transferase</keyword>
<gene>
    <name evidence="8" type="primary">rsmB</name>
    <name evidence="8" type="ORF">Mal4_32690</name>
</gene>
<dbReference type="GO" id="GO:0006355">
    <property type="term" value="P:regulation of DNA-templated transcription"/>
    <property type="evidence" value="ECO:0007669"/>
    <property type="project" value="InterPro"/>
</dbReference>
<dbReference type="AlphaFoldDB" id="A0A517Z8X1"/>
<dbReference type="Gene3D" id="3.30.70.1170">
    <property type="entry name" value="Sun protein, domain 3"/>
    <property type="match status" value="1"/>
</dbReference>
<dbReference type="EC" id="2.1.1.176" evidence="8"/>
<feature type="region of interest" description="Disordered" evidence="6">
    <location>
        <begin position="1"/>
        <end position="38"/>
    </location>
</feature>
<dbReference type="GO" id="GO:0008173">
    <property type="term" value="F:RNA methyltransferase activity"/>
    <property type="evidence" value="ECO:0007669"/>
    <property type="project" value="InterPro"/>
</dbReference>
<keyword evidence="9" id="KW-1185">Reference proteome</keyword>
<evidence type="ECO:0000259" key="7">
    <source>
        <dbReference type="PROSITE" id="PS51686"/>
    </source>
</evidence>
<dbReference type="GO" id="GO:0001510">
    <property type="term" value="P:RNA methylation"/>
    <property type="evidence" value="ECO:0007669"/>
    <property type="project" value="InterPro"/>
</dbReference>
<feature type="active site" description="Nucleophile" evidence="5">
    <location>
        <position position="444"/>
    </location>
</feature>
<evidence type="ECO:0000256" key="3">
    <source>
        <dbReference type="ARBA" id="ARBA00022691"/>
    </source>
</evidence>
<dbReference type="Gene3D" id="3.40.50.150">
    <property type="entry name" value="Vaccinia Virus protein VP39"/>
    <property type="match status" value="1"/>
</dbReference>
<protein>
    <submittedName>
        <fullName evidence="8">Ribosomal RNA small subunit methyltransferase B</fullName>
        <ecNumber evidence="8">2.1.1.176</ecNumber>
    </submittedName>
</protein>
<dbReference type="PANTHER" id="PTHR22807">
    <property type="entry name" value="NOP2 YEAST -RELATED NOL1/NOP2/FMU SUN DOMAIN-CONTAINING"/>
    <property type="match status" value="1"/>
</dbReference>
<feature type="compositionally biased region" description="Low complexity" evidence="6">
    <location>
        <begin position="22"/>
        <end position="38"/>
    </location>
</feature>
<proteinExistence type="inferred from homology"/>
<dbReference type="Pfam" id="PF22458">
    <property type="entry name" value="RsmF-B_ferredox"/>
    <property type="match status" value="1"/>
</dbReference>
<feature type="binding site" evidence="5">
    <location>
        <begin position="323"/>
        <end position="329"/>
    </location>
    <ligand>
        <name>S-adenosyl-L-methionine</name>
        <dbReference type="ChEBI" id="CHEBI:59789"/>
    </ligand>
</feature>
<evidence type="ECO:0000256" key="5">
    <source>
        <dbReference type="PROSITE-ProRule" id="PRU01023"/>
    </source>
</evidence>
<keyword evidence="4 5" id="KW-0694">RNA-binding</keyword>
<dbReference type="GO" id="GO:0003723">
    <property type="term" value="F:RNA binding"/>
    <property type="evidence" value="ECO:0007669"/>
    <property type="project" value="UniProtKB-UniRule"/>
</dbReference>
<evidence type="ECO:0000256" key="6">
    <source>
        <dbReference type="SAM" id="MobiDB-lite"/>
    </source>
</evidence>
<reference evidence="8 9" key="1">
    <citation type="submission" date="2019-02" db="EMBL/GenBank/DDBJ databases">
        <title>Deep-cultivation of Planctomycetes and their phenomic and genomic characterization uncovers novel biology.</title>
        <authorList>
            <person name="Wiegand S."/>
            <person name="Jogler M."/>
            <person name="Boedeker C."/>
            <person name="Pinto D."/>
            <person name="Vollmers J."/>
            <person name="Rivas-Marin E."/>
            <person name="Kohn T."/>
            <person name="Peeters S.H."/>
            <person name="Heuer A."/>
            <person name="Rast P."/>
            <person name="Oberbeckmann S."/>
            <person name="Bunk B."/>
            <person name="Jeske O."/>
            <person name="Meyerdierks A."/>
            <person name="Storesund J.E."/>
            <person name="Kallscheuer N."/>
            <person name="Luecker S."/>
            <person name="Lage O.M."/>
            <person name="Pohl T."/>
            <person name="Merkel B.J."/>
            <person name="Hornburger P."/>
            <person name="Mueller R.-W."/>
            <person name="Bruemmer F."/>
            <person name="Labrenz M."/>
            <person name="Spormann A.M."/>
            <person name="Op den Camp H."/>
            <person name="Overmann J."/>
            <person name="Amann R."/>
            <person name="Jetten M.S.M."/>
            <person name="Mascher T."/>
            <person name="Medema M.H."/>
            <person name="Devos D.P."/>
            <person name="Kaster A.-K."/>
            <person name="Ovreas L."/>
            <person name="Rohde M."/>
            <person name="Galperin M.Y."/>
            <person name="Jogler C."/>
        </authorList>
    </citation>
    <scope>NUCLEOTIDE SEQUENCE [LARGE SCALE GENOMIC DNA]</scope>
    <source>
        <strain evidence="8 9">Mal4</strain>
    </source>
</reference>
<dbReference type="Proteomes" id="UP000320496">
    <property type="component" value="Chromosome"/>
</dbReference>
<comment type="caution">
    <text evidence="5">Lacks conserved residue(s) required for the propagation of feature annotation.</text>
</comment>
<accession>A0A517Z8X1</accession>
<feature type="domain" description="SAM-dependent MTase RsmB/NOP-type" evidence="7">
    <location>
        <begin position="234"/>
        <end position="493"/>
    </location>
</feature>
<dbReference type="Gene3D" id="1.10.940.10">
    <property type="entry name" value="NusB-like"/>
    <property type="match status" value="1"/>
</dbReference>
<dbReference type="InterPro" id="IPR029063">
    <property type="entry name" value="SAM-dependent_MTases_sf"/>
</dbReference>
<dbReference type="InterPro" id="IPR001678">
    <property type="entry name" value="MeTrfase_RsmB-F_NOP2_dom"/>
</dbReference>
<dbReference type="InterPro" id="IPR054728">
    <property type="entry name" value="RsmB-like_ferredoxin"/>
</dbReference>
<dbReference type="Pfam" id="PF01189">
    <property type="entry name" value="Methyltr_RsmB-F"/>
    <property type="match status" value="1"/>
</dbReference>
<evidence type="ECO:0000313" key="9">
    <source>
        <dbReference type="Proteomes" id="UP000320496"/>
    </source>
</evidence>
<organism evidence="8 9">
    <name type="scientific">Maioricimonas rarisocia</name>
    <dbReference type="NCBI Taxonomy" id="2528026"/>
    <lineage>
        <taxon>Bacteria</taxon>
        <taxon>Pseudomonadati</taxon>
        <taxon>Planctomycetota</taxon>
        <taxon>Planctomycetia</taxon>
        <taxon>Planctomycetales</taxon>
        <taxon>Planctomycetaceae</taxon>
        <taxon>Maioricimonas</taxon>
    </lineage>
</organism>
<keyword evidence="3 5" id="KW-0949">S-adenosyl-L-methionine</keyword>
<evidence type="ECO:0000313" key="8">
    <source>
        <dbReference type="EMBL" id="QDU38937.1"/>
    </source>
</evidence>
<dbReference type="InterPro" id="IPR049560">
    <property type="entry name" value="MeTrfase_RsmB-F_NOP2_cat"/>
</dbReference>
<dbReference type="KEGG" id="mri:Mal4_32690"/>
<dbReference type="EMBL" id="CP036275">
    <property type="protein sequence ID" value="QDU38937.1"/>
    <property type="molecule type" value="Genomic_DNA"/>
</dbReference>
<dbReference type="InterPro" id="IPR035926">
    <property type="entry name" value="NusB-like_sf"/>
</dbReference>
<evidence type="ECO:0000256" key="1">
    <source>
        <dbReference type="ARBA" id="ARBA00022603"/>
    </source>
</evidence>
<dbReference type="CDD" id="cd02440">
    <property type="entry name" value="AdoMet_MTases"/>
    <property type="match status" value="1"/>
</dbReference>
<keyword evidence="1 5" id="KW-0489">Methyltransferase</keyword>
<feature type="binding site" evidence="5">
    <location>
        <position position="391"/>
    </location>
    <ligand>
        <name>S-adenosyl-L-methionine</name>
        <dbReference type="ChEBI" id="CHEBI:59789"/>
    </ligand>
</feature>
<dbReference type="PRINTS" id="PR02008">
    <property type="entry name" value="RCMTFAMILY"/>
</dbReference>
<dbReference type="PROSITE" id="PS51686">
    <property type="entry name" value="SAM_MT_RSMB_NOP"/>
    <property type="match status" value="1"/>
</dbReference>
<dbReference type="Pfam" id="PF01029">
    <property type="entry name" value="NusB"/>
    <property type="match status" value="1"/>
</dbReference>
<dbReference type="SUPFAM" id="SSF48013">
    <property type="entry name" value="NusB-like"/>
    <property type="match status" value="1"/>
</dbReference>
<dbReference type="InterPro" id="IPR023267">
    <property type="entry name" value="RCMT"/>
</dbReference>
<dbReference type="SUPFAM" id="SSF53335">
    <property type="entry name" value="S-adenosyl-L-methionine-dependent methyltransferases"/>
    <property type="match status" value="1"/>
</dbReference>
<evidence type="ECO:0000256" key="4">
    <source>
        <dbReference type="ARBA" id="ARBA00022884"/>
    </source>
</evidence>
<comment type="similarity">
    <text evidence="5">Belongs to the class I-like SAM-binding methyltransferase superfamily. RsmB/NOP family.</text>
</comment>
<name>A0A517Z8X1_9PLAN</name>
<sequence>MSNRKMRPGPNAPSRKPRTRRTGPGLRRGPSRPTGPTSRRLAYAAIEAYLSRGAFVGHVLADQMQRGDIDRRDRSLATELANGVVRRRATLETILDSYLRRPAEELETGLRALLMLGAYQLLLLESVPPHAAVHETVGVAHQIGMPRWAGFLNAVLRTLQSDLTDEMTATLASDTIPLNGRNDDPAVRARRVNKPLLPDPEENQAAYLAAAFSYPEWITARWLELSGWDEAVRLCNWFNSPGMMGLRVNLLRTDREKVLDVLRTAGVEATEGAFPESIRLPGTIRVEDIPGFAEGWFSVQDESAMHAARLLDPKVGESIWDVCAAPGGKTAHMAELISCEGRIFSTDVDAGRLQQVEGNIRRLGLRAIEIMQVSADLSDVPQRLFDAVLVDVPCSNSGVLGKRPEARWRMEPDHLRELAVTQRRLLAAAMAHAKPRGRVVYSTCSMFPDENAELVRDVLIRQDIWRIEKEQIHVPGQPGDGSYQALLVRNTDS</sequence>
<evidence type="ECO:0000256" key="2">
    <source>
        <dbReference type="ARBA" id="ARBA00022679"/>
    </source>
</evidence>